<accession>A0A089NMP0</accession>
<gene>
    <name evidence="15" type="primary">atpF</name>
    <name evidence="17" type="ORF">MOC_0892</name>
</gene>
<keyword evidence="10 15" id="KW-0472">Membrane</keyword>
<evidence type="ECO:0000256" key="13">
    <source>
        <dbReference type="ARBA" id="ARBA00025614"/>
    </source>
</evidence>
<keyword evidence="7 15" id="KW-0375">Hydrogen ion transport</keyword>
<evidence type="ECO:0000256" key="3">
    <source>
        <dbReference type="ARBA" id="ARBA00022448"/>
    </source>
</evidence>
<keyword evidence="5 15" id="KW-0138">CF(0)</keyword>
<keyword evidence="8 15" id="KW-1133">Transmembrane helix</keyword>
<dbReference type="GeneID" id="96603884"/>
<evidence type="ECO:0000256" key="9">
    <source>
        <dbReference type="ARBA" id="ARBA00023065"/>
    </source>
</evidence>
<dbReference type="STRING" id="693986.MOC_0892"/>
<dbReference type="CDD" id="cd06503">
    <property type="entry name" value="ATP-synt_Fo_b"/>
    <property type="match status" value="1"/>
</dbReference>
<keyword evidence="18" id="KW-1185">Reference proteome</keyword>
<evidence type="ECO:0000256" key="15">
    <source>
        <dbReference type="HAMAP-Rule" id="MF_01398"/>
    </source>
</evidence>
<organism evidence="17 18">
    <name type="scientific">Methylobacterium oryzae CBMB20</name>
    <dbReference type="NCBI Taxonomy" id="693986"/>
    <lineage>
        <taxon>Bacteria</taxon>
        <taxon>Pseudomonadati</taxon>
        <taxon>Pseudomonadota</taxon>
        <taxon>Alphaproteobacteria</taxon>
        <taxon>Hyphomicrobiales</taxon>
        <taxon>Methylobacteriaceae</taxon>
        <taxon>Methylobacterium</taxon>
    </lineage>
</organism>
<keyword evidence="6 15" id="KW-0812">Transmembrane</keyword>
<keyword evidence="4 15" id="KW-1003">Cell membrane</keyword>
<dbReference type="HOGENOM" id="CLU_079215_1_2_5"/>
<dbReference type="eggNOG" id="COG0711">
    <property type="taxonomic scope" value="Bacteria"/>
</dbReference>
<feature type="transmembrane region" description="Helical" evidence="15">
    <location>
        <begin position="41"/>
        <end position="59"/>
    </location>
</feature>
<evidence type="ECO:0000256" key="11">
    <source>
        <dbReference type="ARBA" id="ARBA00023310"/>
    </source>
</evidence>
<reference evidence="17 18" key="1">
    <citation type="journal article" date="2014" name="PLoS ONE">
        <title>Genome Information of Methylobacterium oryzae, a Plant-Probiotic Methylotroph in the Phyllosphere.</title>
        <authorList>
            <person name="Kwak M.J."/>
            <person name="Jeong H."/>
            <person name="Madhaiyan M."/>
            <person name="Lee Y."/>
            <person name="Sa T.M."/>
            <person name="Oh T.K."/>
            <person name="Kim J.F."/>
        </authorList>
    </citation>
    <scope>NUCLEOTIDE SEQUENCE [LARGE SCALE GENOMIC DNA]</scope>
    <source>
        <strain evidence="17 18">CBMB20</strain>
    </source>
</reference>
<dbReference type="InterPro" id="IPR002146">
    <property type="entry name" value="ATP_synth_b/b'su_bac/chlpt"/>
</dbReference>
<keyword evidence="3 15" id="KW-0813">Transport</keyword>
<dbReference type="InterPro" id="IPR050059">
    <property type="entry name" value="ATP_synthase_B_chain"/>
</dbReference>
<dbReference type="GO" id="GO:0005886">
    <property type="term" value="C:plasma membrane"/>
    <property type="evidence" value="ECO:0007669"/>
    <property type="project" value="UniProtKB-SubCell"/>
</dbReference>
<dbReference type="EMBL" id="CP003811">
    <property type="protein sequence ID" value="AIQ88647.1"/>
    <property type="molecule type" value="Genomic_DNA"/>
</dbReference>
<comment type="subcellular location">
    <subcellularLocation>
        <location evidence="1">Cell inner membrane</location>
        <topology evidence="1">Single-pass membrane protein</topology>
    </subcellularLocation>
    <subcellularLocation>
        <location evidence="15">Cell membrane</location>
        <topology evidence="15">Single-pass membrane protein</topology>
    </subcellularLocation>
</comment>
<evidence type="ECO:0000313" key="17">
    <source>
        <dbReference type="EMBL" id="AIQ88647.1"/>
    </source>
</evidence>
<evidence type="ECO:0000256" key="16">
    <source>
        <dbReference type="RuleBase" id="RU003848"/>
    </source>
</evidence>
<sequence>MAQPNPLTTPPPGADTKLVPGHVEHTEAHSGAFPPFETSGFLAQLIWLALAFGLLYYLMDKIALPRIQSILHARAERLRADLDQAQAMKAEADAAGVAFETGLRDAQGKARDIAQTTRNTLAAEAETKRKALEAELNAKLVAAEATIRTRTEAAMGNVRSIAGEAASAIVERLTGQAPDRATLDRALDATAH</sequence>
<keyword evidence="9 15" id="KW-0406">Ion transport</keyword>
<comment type="subunit">
    <text evidence="14 15">F-type ATPases have 2 components, F(1) - the catalytic core - and F(0) - the membrane proton channel. F(1) has five subunits: alpha(3), beta(3), gamma(1), delta(1), epsilon(1). F(0) has three main subunits: a(1), b(2) and c(10-14). The alpha and beta chains form an alternating ring which encloses part of the gamma chain. F(1) is attached to F(0) by a central stalk formed by the gamma and epsilon chains, while a peripheral stalk is formed by the delta and b chains.</text>
</comment>
<dbReference type="RefSeq" id="WP_043383811.1">
    <property type="nucleotide sequence ID" value="NZ_CP003811.1"/>
</dbReference>
<proteinExistence type="inferred from homology"/>
<evidence type="ECO:0000256" key="10">
    <source>
        <dbReference type="ARBA" id="ARBA00023136"/>
    </source>
</evidence>
<dbReference type="PANTHER" id="PTHR33445:SF1">
    <property type="entry name" value="ATP SYNTHASE SUBUNIT B"/>
    <property type="match status" value="1"/>
</dbReference>
<dbReference type="GO" id="GO:0045259">
    <property type="term" value="C:proton-transporting ATP synthase complex"/>
    <property type="evidence" value="ECO:0007669"/>
    <property type="project" value="UniProtKB-KW"/>
</dbReference>
<evidence type="ECO:0000256" key="7">
    <source>
        <dbReference type="ARBA" id="ARBA00022781"/>
    </source>
</evidence>
<dbReference type="Proteomes" id="UP000029492">
    <property type="component" value="Chromosome"/>
</dbReference>
<evidence type="ECO:0000256" key="5">
    <source>
        <dbReference type="ARBA" id="ARBA00022547"/>
    </source>
</evidence>
<evidence type="ECO:0000256" key="14">
    <source>
        <dbReference type="ARBA" id="ARBA00025830"/>
    </source>
</evidence>
<comment type="function">
    <text evidence="13">Component of the F(0) channel, it forms part of the peripheral stalk, linking F(1) to F(0). The b'-subunit is a diverged and duplicated form of b found in plants and photosynthetic bacteria.</text>
</comment>
<evidence type="ECO:0000313" key="18">
    <source>
        <dbReference type="Proteomes" id="UP000029492"/>
    </source>
</evidence>
<dbReference type="GO" id="GO:0016787">
    <property type="term" value="F:hydrolase activity"/>
    <property type="evidence" value="ECO:0007669"/>
    <property type="project" value="UniProtKB-KW"/>
</dbReference>
<dbReference type="GO" id="GO:0046961">
    <property type="term" value="F:proton-transporting ATPase activity, rotational mechanism"/>
    <property type="evidence" value="ECO:0007669"/>
    <property type="project" value="TreeGrafter"/>
</dbReference>
<dbReference type="KEGG" id="mor:MOC_0892"/>
<name>A0A089NMP0_9HYPH</name>
<evidence type="ECO:0000256" key="8">
    <source>
        <dbReference type="ARBA" id="ARBA00022989"/>
    </source>
</evidence>
<dbReference type="HAMAP" id="MF_01398">
    <property type="entry name" value="ATP_synth_b_bprime"/>
    <property type="match status" value="1"/>
</dbReference>
<dbReference type="GO" id="GO:0046933">
    <property type="term" value="F:proton-transporting ATP synthase activity, rotational mechanism"/>
    <property type="evidence" value="ECO:0007669"/>
    <property type="project" value="UniProtKB-UniRule"/>
</dbReference>
<comment type="similarity">
    <text evidence="2 15 16">Belongs to the ATPase B chain family.</text>
</comment>
<dbReference type="Pfam" id="PF00430">
    <property type="entry name" value="ATP-synt_B"/>
    <property type="match status" value="1"/>
</dbReference>
<keyword evidence="11 15" id="KW-0066">ATP synthesis</keyword>
<dbReference type="PANTHER" id="PTHR33445">
    <property type="entry name" value="ATP SYNTHASE SUBUNIT B', CHLOROPLASTIC"/>
    <property type="match status" value="1"/>
</dbReference>
<keyword evidence="17" id="KW-0378">Hydrolase</keyword>
<evidence type="ECO:0000256" key="1">
    <source>
        <dbReference type="ARBA" id="ARBA00004377"/>
    </source>
</evidence>
<evidence type="ECO:0000256" key="2">
    <source>
        <dbReference type="ARBA" id="ARBA00005513"/>
    </source>
</evidence>
<evidence type="ECO:0000256" key="4">
    <source>
        <dbReference type="ARBA" id="ARBA00022475"/>
    </source>
</evidence>
<evidence type="ECO:0000256" key="6">
    <source>
        <dbReference type="ARBA" id="ARBA00022692"/>
    </source>
</evidence>
<comment type="function">
    <text evidence="12 15">F(1)F(0) ATP synthase produces ATP from ADP in the presence of a proton or sodium gradient. F-type ATPases consist of two structural domains, F(1) containing the extramembraneous catalytic core and F(0) containing the membrane proton channel, linked together by a central stalk and a peripheral stalk. During catalysis, ATP synthesis in the catalytic domain of F(1) is coupled via a rotary mechanism of the central stalk subunits to proton translocation.</text>
</comment>
<evidence type="ECO:0000256" key="12">
    <source>
        <dbReference type="ARBA" id="ARBA00025198"/>
    </source>
</evidence>
<dbReference type="AlphaFoldDB" id="A0A089NMP0"/>
<protein>
    <recommendedName>
        <fullName evidence="15">ATP synthase subunit b</fullName>
    </recommendedName>
    <alternativeName>
        <fullName evidence="15">ATP synthase F(0) sector subunit b</fullName>
    </alternativeName>
    <alternativeName>
        <fullName evidence="15">ATPase subunit I</fullName>
    </alternativeName>
    <alternativeName>
        <fullName evidence="15">F-type ATPase subunit b</fullName>
        <shortName evidence="15">F-ATPase subunit b</shortName>
    </alternativeName>
</protein>